<accession>A0A7X2MVS7</accession>
<keyword evidence="14" id="KW-1185">Reference proteome</keyword>
<feature type="binding site" evidence="8">
    <location>
        <position position="180"/>
    </location>
    <ligand>
        <name>UDP-N-acetyl-alpha-D-muramoyl-L-alanyl-D-glutamate</name>
        <dbReference type="ChEBI" id="CHEBI:83900"/>
    </ligand>
</feature>
<dbReference type="InterPro" id="IPR035911">
    <property type="entry name" value="MurE/MurF_N"/>
</dbReference>
<dbReference type="GO" id="GO:0009252">
    <property type="term" value="P:peptidoglycan biosynthetic process"/>
    <property type="evidence" value="ECO:0007669"/>
    <property type="project" value="UniProtKB-UniRule"/>
</dbReference>
<dbReference type="InterPro" id="IPR004101">
    <property type="entry name" value="Mur_ligase_C"/>
</dbReference>
<feature type="binding site" evidence="8">
    <location>
        <position position="188"/>
    </location>
    <ligand>
        <name>UDP-N-acetyl-alpha-D-muramoyl-L-alanyl-D-glutamate</name>
        <dbReference type="ChEBI" id="CHEBI:83900"/>
    </ligand>
</feature>
<keyword evidence="4 8" id="KW-0133">Cell shape</keyword>
<evidence type="ECO:0000259" key="10">
    <source>
        <dbReference type="Pfam" id="PF01225"/>
    </source>
</evidence>
<evidence type="ECO:0000313" key="13">
    <source>
        <dbReference type="EMBL" id="MSR90006.1"/>
    </source>
</evidence>
<dbReference type="GO" id="GO:0008360">
    <property type="term" value="P:regulation of cell shape"/>
    <property type="evidence" value="ECO:0007669"/>
    <property type="project" value="UniProtKB-KW"/>
</dbReference>
<dbReference type="Pfam" id="PF01225">
    <property type="entry name" value="Mur_ligase"/>
    <property type="match status" value="1"/>
</dbReference>
<evidence type="ECO:0000259" key="12">
    <source>
        <dbReference type="Pfam" id="PF08245"/>
    </source>
</evidence>
<feature type="binding site" evidence="8">
    <location>
        <position position="454"/>
    </location>
    <ligand>
        <name>meso-2,6-diaminopimelate</name>
        <dbReference type="ChEBI" id="CHEBI:57791"/>
    </ligand>
</feature>
<feature type="binding site" evidence="8">
    <location>
        <begin position="403"/>
        <end position="406"/>
    </location>
    <ligand>
        <name>meso-2,6-diaminopimelate</name>
        <dbReference type="ChEBI" id="CHEBI:57791"/>
    </ligand>
</feature>
<dbReference type="EC" id="6.3.2.13" evidence="8"/>
<dbReference type="RefSeq" id="WP_154529887.1">
    <property type="nucleotide sequence ID" value="NZ_VULX01000001.1"/>
</dbReference>
<evidence type="ECO:0000256" key="8">
    <source>
        <dbReference type="HAMAP-Rule" id="MF_00208"/>
    </source>
</evidence>
<organism evidence="13 14">
    <name type="scientific">Inconstantimicrobium porci</name>
    <dbReference type="NCBI Taxonomy" id="2652291"/>
    <lineage>
        <taxon>Bacteria</taxon>
        <taxon>Bacillati</taxon>
        <taxon>Bacillota</taxon>
        <taxon>Clostridia</taxon>
        <taxon>Eubacteriales</taxon>
        <taxon>Clostridiaceae</taxon>
        <taxon>Inconstantimicrobium</taxon>
    </lineage>
</organism>
<dbReference type="GO" id="GO:0051301">
    <property type="term" value="P:cell division"/>
    <property type="evidence" value="ECO:0007669"/>
    <property type="project" value="UniProtKB-KW"/>
</dbReference>
<dbReference type="EMBL" id="VULX01000001">
    <property type="protein sequence ID" value="MSR90006.1"/>
    <property type="molecule type" value="Genomic_DNA"/>
</dbReference>
<comment type="function">
    <text evidence="8">Catalyzes the addition of meso-diaminopimelic acid to the nucleotide precursor UDP-N-acetylmuramoyl-L-alanyl-D-glutamate (UMAG) in the biosynthesis of bacterial cell-wall peptidoglycan.</text>
</comment>
<evidence type="ECO:0000256" key="1">
    <source>
        <dbReference type="ARBA" id="ARBA00004752"/>
    </source>
</evidence>
<dbReference type="InterPro" id="IPR005761">
    <property type="entry name" value="UDP-N-AcMur-Glu-dNH2Pim_ligase"/>
</dbReference>
<dbReference type="GO" id="GO:0005737">
    <property type="term" value="C:cytoplasm"/>
    <property type="evidence" value="ECO:0007669"/>
    <property type="project" value="UniProtKB-SubCell"/>
</dbReference>
<evidence type="ECO:0000259" key="11">
    <source>
        <dbReference type="Pfam" id="PF02875"/>
    </source>
</evidence>
<dbReference type="Pfam" id="PF02875">
    <property type="entry name" value="Mur_ligase_C"/>
    <property type="match status" value="1"/>
</dbReference>
<keyword evidence="5 8" id="KW-0573">Peptidoglycan synthesis</keyword>
<dbReference type="NCBIfam" id="TIGR01085">
    <property type="entry name" value="murE"/>
    <property type="match status" value="1"/>
</dbReference>
<evidence type="ECO:0000313" key="14">
    <source>
        <dbReference type="Proteomes" id="UP000460287"/>
    </source>
</evidence>
<feature type="binding site" evidence="8">
    <location>
        <position position="458"/>
    </location>
    <ligand>
        <name>meso-2,6-diaminopimelate</name>
        <dbReference type="ChEBI" id="CHEBI:57791"/>
    </ligand>
</feature>
<dbReference type="GO" id="GO:0000287">
    <property type="term" value="F:magnesium ion binding"/>
    <property type="evidence" value="ECO:0007669"/>
    <property type="project" value="UniProtKB-UniRule"/>
</dbReference>
<evidence type="ECO:0000256" key="3">
    <source>
        <dbReference type="ARBA" id="ARBA00022618"/>
    </source>
</evidence>
<dbReference type="NCBIfam" id="NF001126">
    <property type="entry name" value="PRK00139.1-4"/>
    <property type="match status" value="1"/>
</dbReference>
<comment type="caution">
    <text evidence="8">Lacks conserved residue(s) required for the propagation of feature annotation.</text>
</comment>
<dbReference type="Pfam" id="PF08245">
    <property type="entry name" value="Mur_ligase_M"/>
    <property type="match status" value="1"/>
</dbReference>
<proteinExistence type="inferred from homology"/>
<dbReference type="NCBIfam" id="NF001124">
    <property type="entry name" value="PRK00139.1-2"/>
    <property type="match status" value="1"/>
</dbReference>
<keyword evidence="8" id="KW-0547">Nucleotide-binding</keyword>
<dbReference type="SUPFAM" id="SSF63418">
    <property type="entry name" value="MurE/MurF N-terminal domain"/>
    <property type="match status" value="1"/>
</dbReference>
<dbReference type="PANTHER" id="PTHR23135">
    <property type="entry name" value="MUR LIGASE FAMILY MEMBER"/>
    <property type="match status" value="1"/>
</dbReference>
<dbReference type="Gene3D" id="3.40.1390.10">
    <property type="entry name" value="MurE/MurF, N-terminal domain"/>
    <property type="match status" value="1"/>
</dbReference>
<keyword evidence="6 8" id="KW-0131">Cell cycle</keyword>
<feature type="domain" description="Mur ligase central" evidence="12">
    <location>
        <begin position="109"/>
        <end position="307"/>
    </location>
</feature>
<evidence type="ECO:0000256" key="7">
    <source>
        <dbReference type="ARBA" id="ARBA00023316"/>
    </source>
</evidence>
<reference evidence="13 14" key="1">
    <citation type="submission" date="2019-08" db="EMBL/GenBank/DDBJ databases">
        <title>In-depth cultivation of the pig gut microbiome towards novel bacterial diversity and tailored functional studies.</title>
        <authorList>
            <person name="Wylensek D."/>
            <person name="Hitch T.C.A."/>
            <person name="Clavel T."/>
        </authorList>
    </citation>
    <scope>NUCLEOTIDE SEQUENCE [LARGE SCALE GENOMIC DNA]</scope>
    <source>
        <strain evidence="13 14">WCA-383-APC-5B</strain>
    </source>
</reference>
<comment type="pathway">
    <text evidence="1 8 9">Cell wall biogenesis; peptidoglycan biosynthesis.</text>
</comment>
<dbReference type="InterPro" id="IPR036615">
    <property type="entry name" value="Mur_ligase_C_dom_sf"/>
</dbReference>
<comment type="subcellular location">
    <subcellularLocation>
        <location evidence="8 9">Cytoplasm</location>
    </subcellularLocation>
</comment>
<keyword evidence="8" id="KW-0460">Magnesium</keyword>
<dbReference type="GO" id="GO:0071555">
    <property type="term" value="P:cell wall organization"/>
    <property type="evidence" value="ECO:0007669"/>
    <property type="project" value="UniProtKB-KW"/>
</dbReference>
<keyword evidence="8" id="KW-0963">Cytoplasm</keyword>
<dbReference type="InterPro" id="IPR036565">
    <property type="entry name" value="Mur-like_cat_sf"/>
</dbReference>
<dbReference type="Gene3D" id="3.40.1190.10">
    <property type="entry name" value="Mur-like, catalytic domain"/>
    <property type="match status" value="1"/>
</dbReference>
<dbReference type="UniPathway" id="UPA00219"/>
<dbReference type="Gene3D" id="3.90.190.20">
    <property type="entry name" value="Mur ligase, C-terminal domain"/>
    <property type="match status" value="1"/>
</dbReference>
<dbReference type="HAMAP" id="MF_00208">
    <property type="entry name" value="MurE"/>
    <property type="match status" value="1"/>
</dbReference>
<evidence type="ECO:0000256" key="2">
    <source>
        <dbReference type="ARBA" id="ARBA00005898"/>
    </source>
</evidence>
<dbReference type="SUPFAM" id="SSF53244">
    <property type="entry name" value="MurD-like peptide ligases, peptide-binding domain"/>
    <property type="match status" value="1"/>
</dbReference>
<evidence type="ECO:0000256" key="5">
    <source>
        <dbReference type="ARBA" id="ARBA00022984"/>
    </source>
</evidence>
<evidence type="ECO:0000256" key="4">
    <source>
        <dbReference type="ARBA" id="ARBA00022960"/>
    </source>
</evidence>
<comment type="similarity">
    <text evidence="2 8">Belongs to the MurCDEF family. MurE subfamily.</text>
</comment>
<gene>
    <name evidence="8" type="primary">murE</name>
    <name evidence="13" type="ORF">FYJ33_00915</name>
</gene>
<keyword evidence="7 8" id="KW-0961">Cell wall biogenesis/degradation</keyword>
<feature type="short sequence motif" description="Meso-diaminopimelate recognition motif" evidence="8">
    <location>
        <begin position="403"/>
        <end position="406"/>
    </location>
</feature>
<feature type="binding site" evidence="8">
    <location>
        <begin position="153"/>
        <end position="154"/>
    </location>
    <ligand>
        <name>UDP-N-acetyl-alpha-D-muramoyl-L-alanyl-D-glutamate</name>
        <dbReference type="ChEBI" id="CHEBI:83900"/>
    </ligand>
</feature>
<dbReference type="SUPFAM" id="SSF53623">
    <property type="entry name" value="MurD-like peptide ligases, catalytic domain"/>
    <property type="match status" value="1"/>
</dbReference>
<keyword evidence="8 13" id="KW-0436">Ligase</keyword>
<feature type="binding site" evidence="8">
    <location>
        <position position="379"/>
    </location>
    <ligand>
        <name>meso-2,6-diaminopimelate</name>
        <dbReference type="ChEBI" id="CHEBI:57791"/>
    </ligand>
</feature>
<dbReference type="GO" id="GO:0005524">
    <property type="term" value="F:ATP binding"/>
    <property type="evidence" value="ECO:0007669"/>
    <property type="project" value="UniProtKB-UniRule"/>
</dbReference>
<comment type="caution">
    <text evidence="13">The sequence shown here is derived from an EMBL/GenBank/DDBJ whole genome shotgun (WGS) entry which is preliminary data.</text>
</comment>
<evidence type="ECO:0000256" key="6">
    <source>
        <dbReference type="ARBA" id="ARBA00023306"/>
    </source>
</evidence>
<comment type="PTM">
    <text evidence="8">Carboxylation is probably crucial for Mg(2+) binding and, consequently, for the gamma-phosphate positioning of ATP.</text>
</comment>
<evidence type="ECO:0000256" key="9">
    <source>
        <dbReference type="RuleBase" id="RU004135"/>
    </source>
</evidence>
<dbReference type="Proteomes" id="UP000460287">
    <property type="component" value="Unassembled WGS sequence"/>
</dbReference>
<feature type="modified residue" description="N6-carboxylysine" evidence="8">
    <location>
        <position position="220"/>
    </location>
</feature>
<protein>
    <recommendedName>
        <fullName evidence="8">UDP-N-acetylmuramoyl-L-alanyl-D-glutamate--2,6-diaminopimelate ligase</fullName>
        <ecNumber evidence="8">6.3.2.13</ecNumber>
    </recommendedName>
    <alternativeName>
        <fullName evidence="8">Meso-A2pm-adding enzyme</fullName>
    </alternativeName>
    <alternativeName>
        <fullName evidence="8">Meso-diaminopimelate-adding enzyme</fullName>
    </alternativeName>
    <alternativeName>
        <fullName evidence="8">UDP-MurNAc-L-Ala-D-Glu:meso-diaminopimelate ligase</fullName>
    </alternativeName>
    <alternativeName>
        <fullName evidence="8">UDP-MurNAc-tripeptide synthetase</fullName>
    </alternativeName>
    <alternativeName>
        <fullName evidence="8">UDP-N-acetylmuramyl-tripeptide synthetase</fullName>
    </alternativeName>
</protein>
<name>A0A7X2MVS7_9CLOT</name>
<dbReference type="AlphaFoldDB" id="A0A7X2MVS7"/>
<sequence length="486" mass="54310">MLLQDLLKDLKYEVVNGSVSTEINKICYDNRKIEKNDIFVCIKGFATDGHKYALSAVQSGASAVICEDDIDGIANDVTIIKVEDTRKALAVMGAQYYGNPSKKLRMIGVTGTNGKTTSTMIIRDVLTKAGHKVGLIGTIANYINDEKFKTERTTPESLELQELFAKMVDRGVEYCVMEVSSHALALDRVYGIDFDEAVFTNLTRDHLDMHKTFEAYYEAKFKLFRMAKNCIVNIDSEYGRRVVDDLKKENLNKNIITFSTKDEADYKAEKINLEAIESEFVVNNKKYSIDIPGLYNVYNALGCIAVCNLINLPYEKIEAGLSEVSVPGRCQRVGKKHNIDFSIIVDYAHTPDGLENILSTVKQVTKGRLITVFGCGGNRDTVKRPQMGKIASDLSDFVVVTSDNPRKEEPSKIIEDIMAGIDNKENCVTIESRYDAIKKAISIAEKGDSVVIAGKGHENYQILKDETIHFDDKEVVEQILLSRDEV</sequence>
<dbReference type="InterPro" id="IPR000713">
    <property type="entry name" value="Mur_ligase_N"/>
</dbReference>
<dbReference type="GO" id="GO:0008765">
    <property type="term" value="F:UDP-N-acetylmuramoylalanyl-D-glutamate-2,6-diaminopimelate ligase activity"/>
    <property type="evidence" value="ECO:0007669"/>
    <property type="project" value="UniProtKB-UniRule"/>
</dbReference>
<feature type="domain" description="Mur ligase C-terminal" evidence="11">
    <location>
        <begin position="328"/>
        <end position="456"/>
    </location>
</feature>
<comment type="cofactor">
    <cofactor evidence="8">
        <name>Mg(2+)</name>
        <dbReference type="ChEBI" id="CHEBI:18420"/>
    </cofactor>
</comment>
<keyword evidence="8" id="KW-0067">ATP-binding</keyword>
<dbReference type="InterPro" id="IPR013221">
    <property type="entry name" value="Mur_ligase_cen"/>
</dbReference>
<dbReference type="PANTHER" id="PTHR23135:SF4">
    <property type="entry name" value="UDP-N-ACETYLMURAMOYL-L-ALANYL-D-GLUTAMATE--2,6-DIAMINOPIMELATE LIGASE MURE HOMOLOG, CHLOROPLASTIC"/>
    <property type="match status" value="1"/>
</dbReference>
<comment type="catalytic activity">
    <reaction evidence="8">
        <text>UDP-N-acetyl-alpha-D-muramoyl-L-alanyl-D-glutamate + meso-2,6-diaminopimelate + ATP = UDP-N-acetyl-alpha-D-muramoyl-L-alanyl-gamma-D-glutamyl-meso-2,6-diaminopimelate + ADP + phosphate + H(+)</text>
        <dbReference type="Rhea" id="RHEA:23676"/>
        <dbReference type="ChEBI" id="CHEBI:15378"/>
        <dbReference type="ChEBI" id="CHEBI:30616"/>
        <dbReference type="ChEBI" id="CHEBI:43474"/>
        <dbReference type="ChEBI" id="CHEBI:57791"/>
        <dbReference type="ChEBI" id="CHEBI:83900"/>
        <dbReference type="ChEBI" id="CHEBI:83905"/>
        <dbReference type="ChEBI" id="CHEBI:456216"/>
        <dbReference type="EC" id="6.3.2.13"/>
    </reaction>
</comment>
<feature type="binding site" evidence="8">
    <location>
        <begin position="111"/>
        <end position="117"/>
    </location>
    <ligand>
        <name>ATP</name>
        <dbReference type="ChEBI" id="CHEBI:30616"/>
    </ligand>
</feature>
<keyword evidence="3 8" id="KW-0132">Cell division</keyword>
<feature type="domain" description="Mur ligase N-terminal catalytic" evidence="10">
    <location>
        <begin position="23"/>
        <end position="97"/>
    </location>
</feature>